<dbReference type="InterPro" id="IPR049652">
    <property type="entry name" value="PplA-like"/>
</dbReference>
<feature type="compositionally biased region" description="Acidic residues" evidence="1">
    <location>
        <begin position="45"/>
        <end position="54"/>
    </location>
</feature>
<organism evidence="4 5">
    <name type="scientific">Tetragenococcus muriaticus 3MR10-3</name>
    <dbReference type="NCBI Taxonomy" id="1302648"/>
    <lineage>
        <taxon>Bacteria</taxon>
        <taxon>Bacillati</taxon>
        <taxon>Bacillota</taxon>
        <taxon>Bacilli</taxon>
        <taxon>Lactobacillales</taxon>
        <taxon>Enterococcaceae</taxon>
        <taxon>Tetragenococcus</taxon>
    </lineage>
</organism>
<sequence>MKTRKFMTGVAALAFSTIILGACSPDDAGEENGGNDSQSSAAQEETTESSEDTEVVSGALLQDGTYSLQELNDQNGYHVEFSITTEDGEITESNYDYVNADGESKQDDTEYNEQMEEESGVAPEDFIPQLNEALENEQNPENVEVVSGATHSSHSFQNYAQQLVQASQEGNTDEIEIDNGADLQDGTYTLEEQNYSNGYRTVFSIVVEDGEITESNYDNVDEDGNSKQDDDEYNEAMEEESGVSAEEYIDTLNEELVDTMDDEDAAPGDVEAVSGATHSSESFVLYAEQLVNAAEKGETDTIEVDNFVEE</sequence>
<dbReference type="GO" id="GO:0010181">
    <property type="term" value="F:FMN binding"/>
    <property type="evidence" value="ECO:0007669"/>
    <property type="project" value="InterPro"/>
</dbReference>
<protein>
    <submittedName>
        <fullName evidence="4">Putative pheromone lipoprotein</fullName>
    </submittedName>
</protein>
<proteinExistence type="predicted"/>
<dbReference type="RefSeq" id="WP_038021676.1">
    <property type="nucleotide sequence ID" value="NZ_JPVT01000009.1"/>
</dbReference>
<feature type="region of interest" description="Disordered" evidence="1">
    <location>
        <begin position="215"/>
        <end position="243"/>
    </location>
</feature>
<dbReference type="PATRIC" id="fig|1302648.3.peg.64"/>
<comment type="caution">
    <text evidence="4">The sequence shown here is derived from an EMBL/GenBank/DDBJ whole genome shotgun (WGS) entry which is preliminary data.</text>
</comment>
<evidence type="ECO:0000259" key="3">
    <source>
        <dbReference type="SMART" id="SM00900"/>
    </source>
</evidence>
<feature type="chain" id="PRO_5001872130" evidence="2">
    <location>
        <begin position="29"/>
        <end position="310"/>
    </location>
</feature>
<feature type="region of interest" description="Disordered" evidence="1">
    <location>
        <begin position="23"/>
        <end position="56"/>
    </location>
</feature>
<dbReference type="NCBIfam" id="NF041941">
    <property type="entry name" value="lipo_FMN_PplA"/>
    <property type="match status" value="1"/>
</dbReference>
<evidence type="ECO:0000313" key="5">
    <source>
        <dbReference type="Proteomes" id="UP000029381"/>
    </source>
</evidence>
<feature type="domain" description="FMN-binding" evidence="3">
    <location>
        <begin position="198"/>
        <end position="294"/>
    </location>
</feature>
<keyword evidence="4" id="KW-0449">Lipoprotein</keyword>
<dbReference type="Proteomes" id="UP000029381">
    <property type="component" value="Unassembled WGS sequence"/>
</dbReference>
<dbReference type="AlphaFoldDB" id="A0A091C8P8"/>
<evidence type="ECO:0000256" key="2">
    <source>
        <dbReference type="SAM" id="SignalP"/>
    </source>
</evidence>
<gene>
    <name evidence="4" type="ORF">TMU3MR103_0064</name>
</gene>
<feature type="compositionally biased region" description="Acidic residues" evidence="1">
    <location>
        <begin position="219"/>
        <end position="243"/>
    </location>
</feature>
<feature type="domain" description="FMN-binding" evidence="3">
    <location>
        <begin position="76"/>
        <end position="167"/>
    </location>
</feature>
<dbReference type="GO" id="GO:0016020">
    <property type="term" value="C:membrane"/>
    <property type="evidence" value="ECO:0007669"/>
    <property type="project" value="InterPro"/>
</dbReference>
<feature type="signal peptide" evidence="2">
    <location>
        <begin position="1"/>
        <end position="28"/>
    </location>
</feature>
<dbReference type="Pfam" id="PF04205">
    <property type="entry name" value="FMN_bind"/>
    <property type="match status" value="2"/>
</dbReference>
<dbReference type="EMBL" id="JPVT01000009">
    <property type="protein sequence ID" value="KFN93150.1"/>
    <property type="molecule type" value="Genomic_DNA"/>
</dbReference>
<name>A0A091C8P8_9ENTE</name>
<reference evidence="4 5" key="1">
    <citation type="submission" date="2014-08" db="EMBL/GenBank/DDBJ databases">
        <title>Genome sequence of Tetragenococcus muriaticus.</title>
        <authorList>
            <person name="Chuea-nongthon C."/>
            <person name="Rodtong S."/>
            <person name="Yongsawatdigul J."/>
            <person name="Steele J.L."/>
            <person name="Liu X.-y."/>
            <person name="Speers J."/>
            <person name="Glasner J.D."/>
            <person name="Neeno-Eckwall E.C."/>
        </authorList>
    </citation>
    <scope>NUCLEOTIDE SEQUENCE [LARGE SCALE GENOMIC DNA]</scope>
    <source>
        <strain evidence="4 5">3MR10-3</strain>
    </source>
</reference>
<dbReference type="InterPro" id="IPR007329">
    <property type="entry name" value="FMN-bd"/>
</dbReference>
<keyword evidence="5" id="KW-1185">Reference proteome</keyword>
<accession>A0A091C8P8</accession>
<dbReference type="Gene3D" id="3.90.1010.20">
    <property type="match status" value="2"/>
</dbReference>
<evidence type="ECO:0000256" key="1">
    <source>
        <dbReference type="SAM" id="MobiDB-lite"/>
    </source>
</evidence>
<dbReference type="PROSITE" id="PS51257">
    <property type="entry name" value="PROKAR_LIPOPROTEIN"/>
    <property type="match status" value="1"/>
</dbReference>
<evidence type="ECO:0000313" key="4">
    <source>
        <dbReference type="EMBL" id="KFN93150.1"/>
    </source>
</evidence>
<keyword evidence="2" id="KW-0732">Signal</keyword>
<dbReference type="SMART" id="SM00900">
    <property type="entry name" value="FMN_bind"/>
    <property type="match status" value="2"/>
</dbReference>